<protein>
    <submittedName>
        <fullName evidence="1">Major capsid protein</fullName>
    </submittedName>
</protein>
<evidence type="ECO:0000313" key="1">
    <source>
        <dbReference type="EMBL" id="DAF63828.1"/>
    </source>
</evidence>
<dbReference type="InterPro" id="IPR020049">
    <property type="entry name" value="Major_capsid-like"/>
</dbReference>
<organism evidence="1">
    <name type="scientific">Siphoviridae sp. ctSmR6</name>
    <dbReference type="NCBI Taxonomy" id="2827873"/>
    <lineage>
        <taxon>Viruses</taxon>
        <taxon>Duplodnaviria</taxon>
        <taxon>Heunggongvirae</taxon>
        <taxon>Uroviricota</taxon>
        <taxon>Caudoviricetes</taxon>
    </lineage>
</organism>
<reference evidence="1" key="1">
    <citation type="journal article" date="2021" name="Proc. Natl. Acad. Sci. U.S.A.">
        <title>A Catalog of Tens of Thousands of Viruses from Human Metagenomes Reveals Hidden Associations with Chronic Diseases.</title>
        <authorList>
            <person name="Tisza M.J."/>
            <person name="Buck C.B."/>
        </authorList>
    </citation>
    <scope>NUCLEOTIDE SEQUENCE</scope>
    <source>
        <strain evidence="1">CtSmR6</strain>
    </source>
</reference>
<dbReference type="PIRSF" id="PIRSF029202">
    <property type="entry name" value="UCP029202"/>
    <property type="match status" value="1"/>
</dbReference>
<proteinExistence type="predicted"/>
<dbReference type="EMBL" id="BK032844">
    <property type="protein sequence ID" value="DAF63828.1"/>
    <property type="molecule type" value="Genomic_DNA"/>
</dbReference>
<accession>A0A8S5TKI4</accession>
<sequence length="315" mass="33817">MKLRDEEILSQLATAAASFNEGFKEREYPEVQLANFVPITQKGDESIDALDYGEIEGTQDLENGLIDENTTSLETEDLNITAKKGLYLSWAKSAVYTSEAVARAKRLEIELDTAKLRNLERVALLTMQKTALVGHAKVGAVQGLLNNTSVKAKDLTAGTAISAMTGAEARAFFLSLIEFGYEQNGGLLIPDTIAIDSKDLMALASKYDNSIGAVNGGVNALTAIKEALSQSTGVDVNIVGIPLGFAQGLGGGKGKNRAVVYTKSEDVLSTDWALSPTAMQPFQRSVLSWEIAVKAKFTGTLIRQLDKVAYVNYKA</sequence>
<name>A0A8S5TKI4_9CAUD</name>
<dbReference type="Pfam" id="PF09950">
    <property type="entry name" value="Major_capside"/>
    <property type="match status" value="1"/>
</dbReference>